<dbReference type="PANTHER" id="PTHR31760">
    <property type="entry name" value="S-ADENOSYL-L-METHIONINE-DEPENDENT METHYLTRANSFERASES SUPERFAMILY PROTEIN"/>
    <property type="match status" value="1"/>
</dbReference>
<proteinExistence type="inferred from homology"/>
<dbReference type="SUPFAM" id="SSF53335">
    <property type="entry name" value="S-adenosyl-L-methionine-dependent methyltransferases"/>
    <property type="match status" value="1"/>
</dbReference>
<feature type="binding site" evidence="6">
    <location>
        <begin position="116"/>
        <end position="117"/>
    </location>
    <ligand>
        <name>S-adenosyl-L-methionine</name>
        <dbReference type="ChEBI" id="CHEBI:59789"/>
    </ligand>
</feature>
<comment type="similarity">
    <text evidence="6">Belongs to the methyltransferase superfamily. RNA methyltransferase RsmG family.</text>
</comment>
<keyword evidence="4 6" id="KW-0808">Transferase</keyword>
<dbReference type="Proteomes" id="UP001228113">
    <property type="component" value="Chromosome"/>
</dbReference>
<evidence type="ECO:0000313" key="7">
    <source>
        <dbReference type="EMBL" id="BDU78428.1"/>
    </source>
</evidence>
<evidence type="ECO:0000256" key="3">
    <source>
        <dbReference type="ARBA" id="ARBA00022603"/>
    </source>
</evidence>
<sequence length="189" mass="20181">MEPTLPSRLAAPVEAYLALLDRWNRTHALTSLEPEARFEELILDSAVLLPFLDRVPKGAAVVDFGTGMGIPAVVLALARPDLTVHAVDKAHKKIAFVRQVALELGLTNLRPSVGRAEALPPLGAALGVAKAVGTLELLLGWWQRHGLSGAPFLALKAGAEVPPAGWTAVSHPYHLPTRGDRQVVELRPA</sequence>
<dbReference type="GO" id="GO:0070043">
    <property type="term" value="F:rRNA (guanine-N7-)-methyltransferase activity"/>
    <property type="evidence" value="ECO:0007669"/>
    <property type="project" value="UniProtKB-UniRule"/>
</dbReference>
<accession>A0AA48KHJ1</accession>
<evidence type="ECO:0000256" key="4">
    <source>
        <dbReference type="ARBA" id="ARBA00022679"/>
    </source>
</evidence>
<comment type="function">
    <text evidence="6">Specifically methylates the N7 position of a guanine in 16S rRNA.</text>
</comment>
<dbReference type="KEGG" id="msea:METESE_33860"/>
<protein>
    <recommendedName>
        <fullName evidence="6">Ribosomal RNA small subunit methyltransferase G</fullName>
        <ecNumber evidence="6">2.1.1.-</ecNumber>
    </recommendedName>
    <alternativeName>
        <fullName evidence="6">16S rRNA 7-methylguanosine methyltransferase</fullName>
        <shortName evidence="6">16S rRNA m7G methyltransferase</shortName>
    </alternativeName>
</protein>
<evidence type="ECO:0000256" key="2">
    <source>
        <dbReference type="ARBA" id="ARBA00022552"/>
    </source>
</evidence>
<keyword evidence="3 6" id="KW-0489">Methyltransferase</keyword>
<keyword evidence="5 6" id="KW-0949">S-adenosyl-L-methionine</keyword>
<evidence type="ECO:0000256" key="6">
    <source>
        <dbReference type="HAMAP-Rule" id="MF_00074"/>
    </source>
</evidence>
<keyword evidence="8" id="KW-1185">Reference proteome</keyword>
<comment type="caution">
    <text evidence="6">Lacks conserved residue(s) required for the propagation of feature annotation.</text>
</comment>
<feature type="binding site" evidence="6">
    <location>
        <position position="65"/>
    </location>
    <ligand>
        <name>S-adenosyl-L-methionine</name>
        <dbReference type="ChEBI" id="CHEBI:59789"/>
    </ligand>
</feature>
<feature type="binding site" evidence="6">
    <location>
        <position position="130"/>
    </location>
    <ligand>
        <name>S-adenosyl-L-methionine</name>
        <dbReference type="ChEBI" id="CHEBI:59789"/>
    </ligand>
</feature>
<evidence type="ECO:0000313" key="8">
    <source>
        <dbReference type="Proteomes" id="UP001228113"/>
    </source>
</evidence>
<dbReference type="Pfam" id="PF02527">
    <property type="entry name" value="GidB"/>
    <property type="match status" value="1"/>
</dbReference>
<organism evidence="7 8">
    <name type="scientific">Mesoterricola sediminis</name>
    <dbReference type="NCBI Taxonomy" id="2927980"/>
    <lineage>
        <taxon>Bacteria</taxon>
        <taxon>Pseudomonadati</taxon>
        <taxon>Acidobacteriota</taxon>
        <taxon>Holophagae</taxon>
        <taxon>Holophagales</taxon>
        <taxon>Holophagaceae</taxon>
        <taxon>Mesoterricola</taxon>
    </lineage>
</organism>
<dbReference type="InterPro" id="IPR003682">
    <property type="entry name" value="rRNA_ssu_MeTfrase_G"/>
</dbReference>
<gene>
    <name evidence="6" type="primary">rsmG</name>
    <name evidence="7" type="ORF">METESE_33860</name>
</gene>
<keyword evidence="2 6" id="KW-0698">rRNA processing</keyword>
<evidence type="ECO:0000256" key="5">
    <source>
        <dbReference type="ARBA" id="ARBA00022691"/>
    </source>
</evidence>
<comment type="subcellular location">
    <subcellularLocation>
        <location evidence="6">Cytoplasm</location>
    </subcellularLocation>
</comment>
<name>A0AA48KHJ1_9BACT</name>
<dbReference type="PANTHER" id="PTHR31760:SF0">
    <property type="entry name" value="S-ADENOSYL-L-METHIONINE-DEPENDENT METHYLTRANSFERASES SUPERFAMILY PROTEIN"/>
    <property type="match status" value="1"/>
</dbReference>
<dbReference type="Gene3D" id="3.40.50.150">
    <property type="entry name" value="Vaccinia Virus protein VP39"/>
    <property type="match status" value="1"/>
</dbReference>
<evidence type="ECO:0000256" key="1">
    <source>
        <dbReference type="ARBA" id="ARBA00022490"/>
    </source>
</evidence>
<dbReference type="AlphaFoldDB" id="A0AA48KHJ1"/>
<dbReference type="EC" id="2.1.1.-" evidence="6"/>
<dbReference type="RefSeq" id="WP_243329077.1">
    <property type="nucleotide sequence ID" value="NZ_AP027081.1"/>
</dbReference>
<dbReference type="HAMAP" id="MF_00074">
    <property type="entry name" value="16SrRNA_methyltr_G"/>
    <property type="match status" value="1"/>
</dbReference>
<dbReference type="GO" id="GO:0005829">
    <property type="term" value="C:cytosol"/>
    <property type="evidence" value="ECO:0007669"/>
    <property type="project" value="TreeGrafter"/>
</dbReference>
<dbReference type="InterPro" id="IPR029063">
    <property type="entry name" value="SAM-dependent_MTases_sf"/>
</dbReference>
<dbReference type="EMBL" id="AP027081">
    <property type="protein sequence ID" value="BDU78428.1"/>
    <property type="molecule type" value="Genomic_DNA"/>
</dbReference>
<keyword evidence="1 6" id="KW-0963">Cytoplasm</keyword>
<reference evidence="7" key="1">
    <citation type="journal article" date="2023" name="Int. J. Syst. Evol. Microbiol.">
        <title>Mesoterricola silvestris gen. nov., sp. nov., Mesoterricola sediminis sp. nov., Geothrix oryzae sp. nov., Geothrix edaphica sp. nov., Geothrix rubra sp. nov., and Geothrix limicola sp. nov., six novel members of Acidobacteriota isolated from soils.</title>
        <authorList>
            <person name="Itoh H."/>
            <person name="Sugisawa Y."/>
            <person name="Mise K."/>
            <person name="Xu Z."/>
            <person name="Kuniyasu M."/>
            <person name="Ushijima N."/>
            <person name="Kawano K."/>
            <person name="Kobayashi E."/>
            <person name="Shiratori Y."/>
            <person name="Masuda Y."/>
            <person name="Senoo K."/>
        </authorList>
    </citation>
    <scope>NUCLEOTIDE SEQUENCE</scope>
    <source>
        <strain evidence="7">W786</strain>
    </source>
</reference>